<dbReference type="eggNOG" id="KOG2372">
    <property type="taxonomic scope" value="Eukaryota"/>
</dbReference>
<dbReference type="InterPro" id="IPR006571">
    <property type="entry name" value="TLDc_dom"/>
</dbReference>
<dbReference type="PANTHER" id="PTHR23354:SF62">
    <property type="entry name" value="MUSTARD, ISOFORM V"/>
    <property type="match status" value="1"/>
</dbReference>
<dbReference type="OMA" id="MPSVMPW"/>
<evidence type="ECO:0000256" key="1">
    <source>
        <dbReference type="ARBA" id="ARBA00004173"/>
    </source>
</evidence>
<name>M7SGJ6_EUTLA</name>
<dbReference type="PANTHER" id="PTHR23354">
    <property type="entry name" value="NUCLEOLAR PROTEIN 7/ESTROGEN RECEPTOR COACTIVATOR-RELATED"/>
    <property type="match status" value="1"/>
</dbReference>
<evidence type="ECO:0000256" key="6">
    <source>
        <dbReference type="SAM" id="MobiDB-lite"/>
    </source>
</evidence>
<dbReference type="AlphaFoldDB" id="M7SGJ6"/>
<comment type="similarity">
    <text evidence="2">Belongs to the OXR1 family.</text>
</comment>
<accession>M7SGJ6</accession>
<evidence type="ECO:0000256" key="4">
    <source>
        <dbReference type="ARBA" id="ARBA00037112"/>
    </source>
</evidence>
<dbReference type="EMBL" id="KB707234">
    <property type="protein sequence ID" value="EMR63388.1"/>
    <property type="molecule type" value="Genomic_DNA"/>
</dbReference>
<comment type="subcellular location">
    <subcellularLocation>
        <location evidence="1">Mitochondrion</location>
    </subcellularLocation>
</comment>
<evidence type="ECO:0000259" key="7">
    <source>
        <dbReference type="PROSITE" id="PS51886"/>
    </source>
</evidence>
<evidence type="ECO:0000313" key="9">
    <source>
        <dbReference type="Proteomes" id="UP000012174"/>
    </source>
</evidence>
<organism evidence="8 9">
    <name type="scientific">Eutypa lata (strain UCR-EL1)</name>
    <name type="common">Grapevine dieback disease fungus</name>
    <name type="synonym">Eutypa armeniacae</name>
    <dbReference type="NCBI Taxonomy" id="1287681"/>
    <lineage>
        <taxon>Eukaryota</taxon>
        <taxon>Fungi</taxon>
        <taxon>Dikarya</taxon>
        <taxon>Ascomycota</taxon>
        <taxon>Pezizomycotina</taxon>
        <taxon>Sordariomycetes</taxon>
        <taxon>Xylariomycetidae</taxon>
        <taxon>Xylariales</taxon>
        <taxon>Diatrypaceae</taxon>
        <taxon>Eutypa</taxon>
    </lineage>
</organism>
<dbReference type="Pfam" id="PF07534">
    <property type="entry name" value="TLD"/>
    <property type="match status" value="2"/>
</dbReference>
<feature type="region of interest" description="Disordered" evidence="6">
    <location>
        <begin position="79"/>
        <end position="116"/>
    </location>
</feature>
<protein>
    <recommendedName>
        <fullName evidence="5">Oxidation resistance protein 1</fullName>
    </recommendedName>
</protein>
<feature type="compositionally biased region" description="Basic and acidic residues" evidence="6">
    <location>
        <begin position="20"/>
        <end position="50"/>
    </location>
</feature>
<comment type="function">
    <text evidence="4">May be involved in protection from oxidative damage.</text>
</comment>
<dbReference type="STRING" id="1287681.M7SGJ6"/>
<evidence type="ECO:0000256" key="5">
    <source>
        <dbReference type="ARBA" id="ARBA00040604"/>
    </source>
</evidence>
<feature type="region of interest" description="Disordered" evidence="6">
    <location>
        <begin position="1"/>
        <end position="57"/>
    </location>
</feature>
<dbReference type="HOGENOM" id="CLU_029204_0_1_1"/>
<dbReference type="PROSITE" id="PS51886">
    <property type="entry name" value="TLDC"/>
    <property type="match status" value="1"/>
</dbReference>
<proteinExistence type="inferred from homology"/>
<dbReference type="GO" id="GO:0006979">
    <property type="term" value="P:response to oxidative stress"/>
    <property type="evidence" value="ECO:0007669"/>
    <property type="project" value="TreeGrafter"/>
</dbReference>
<dbReference type="KEGG" id="ela:UCREL1_9696"/>
<keyword evidence="9" id="KW-1185">Reference proteome</keyword>
<gene>
    <name evidence="8" type="ORF">UCREL1_9696</name>
</gene>
<dbReference type="GO" id="GO:0005634">
    <property type="term" value="C:nucleus"/>
    <property type="evidence" value="ECO:0007669"/>
    <property type="project" value="TreeGrafter"/>
</dbReference>
<feature type="domain" description="TLDc" evidence="7">
    <location>
        <begin position="141"/>
        <end position="373"/>
    </location>
</feature>
<evidence type="ECO:0000256" key="3">
    <source>
        <dbReference type="ARBA" id="ARBA00023128"/>
    </source>
</evidence>
<feature type="compositionally biased region" description="Polar residues" evidence="6">
    <location>
        <begin position="246"/>
        <end position="258"/>
    </location>
</feature>
<keyword evidence="3" id="KW-0496">Mitochondrion</keyword>
<feature type="compositionally biased region" description="Low complexity" evidence="6">
    <location>
        <begin position="266"/>
        <end position="293"/>
    </location>
</feature>
<evidence type="ECO:0000256" key="2">
    <source>
        <dbReference type="ARBA" id="ARBA00009540"/>
    </source>
</evidence>
<dbReference type="SMART" id="SM00584">
    <property type="entry name" value="TLDc"/>
    <property type="match status" value="1"/>
</dbReference>
<sequence length="377" mass="40745">MSQEGNLIDFSPPPSGTTTPDRHDAPLPSEPQHEHEPPLPPQHERYHERTGTGNSNYGIGSALTGLWRRFSAVDNAGFSSQPPSHHYTPHSHLSPASAPANGDGIHGAFTPPRRAVSPRLLPSLEPLTLTGYKADTEADERLLSRGVAEEIRTFLPERLKIGEEWRLVYSLYQDGSSLGTLYKRCDEYRGRRVGFVLVVRDGREGTFGAYLTEAPHPAPSYFGTGECFLWRASVHAPLLPPPPSSDTTNLNTRSTTISDIHGDGPHSTTTTANHTSAAADDSRRASSLSPSPAMQQQSIRFQNFAYSGANDYCMFCETGFLSVGGGGGGRFGLWLNDSLSRGHSAPCDTFANQGLSEEGEKFDVLGVELWVVGAIGG</sequence>
<reference evidence="9" key="1">
    <citation type="journal article" date="2013" name="Genome Announc.">
        <title>Draft genome sequence of the grapevine dieback fungus Eutypa lata UCR-EL1.</title>
        <authorList>
            <person name="Blanco-Ulate B."/>
            <person name="Rolshausen P.E."/>
            <person name="Cantu D."/>
        </authorList>
    </citation>
    <scope>NUCLEOTIDE SEQUENCE [LARGE SCALE GENOMIC DNA]</scope>
    <source>
        <strain evidence="9">UCR-EL1</strain>
    </source>
</reference>
<evidence type="ECO:0000313" key="8">
    <source>
        <dbReference type="EMBL" id="EMR63388.1"/>
    </source>
</evidence>
<dbReference type="OrthoDB" id="26679at2759"/>
<feature type="region of interest" description="Disordered" evidence="6">
    <location>
        <begin position="240"/>
        <end position="294"/>
    </location>
</feature>
<dbReference type="GO" id="GO:0005739">
    <property type="term" value="C:mitochondrion"/>
    <property type="evidence" value="ECO:0007669"/>
    <property type="project" value="UniProtKB-SubCell"/>
</dbReference>
<dbReference type="Proteomes" id="UP000012174">
    <property type="component" value="Unassembled WGS sequence"/>
</dbReference>